<comment type="caution">
    <text evidence="10">The sequence shown here is derived from an EMBL/GenBank/DDBJ whole genome shotgun (WGS) entry which is preliminary data.</text>
</comment>
<dbReference type="InterPro" id="IPR001594">
    <property type="entry name" value="Palmitoyltrfase_DHHC"/>
</dbReference>
<comment type="similarity">
    <text evidence="7">Belongs to the DHHC palmitoyltransferase family.</text>
</comment>
<dbReference type="PANTHER" id="PTHR22883">
    <property type="entry name" value="ZINC FINGER DHHC DOMAIN CONTAINING PROTEIN"/>
    <property type="match status" value="1"/>
</dbReference>
<dbReference type="EC" id="2.3.1.225" evidence="7"/>
<dbReference type="GO" id="GO:0006612">
    <property type="term" value="P:protein targeting to membrane"/>
    <property type="evidence" value="ECO:0007669"/>
    <property type="project" value="TreeGrafter"/>
</dbReference>
<evidence type="ECO:0000256" key="3">
    <source>
        <dbReference type="ARBA" id="ARBA00022692"/>
    </source>
</evidence>
<feature type="compositionally biased region" description="Basic and acidic residues" evidence="8">
    <location>
        <begin position="9"/>
        <end position="19"/>
    </location>
</feature>
<evidence type="ECO:0000256" key="4">
    <source>
        <dbReference type="ARBA" id="ARBA00022989"/>
    </source>
</evidence>
<comment type="catalytic activity">
    <reaction evidence="7">
        <text>L-cysteinyl-[protein] + hexadecanoyl-CoA = S-hexadecanoyl-L-cysteinyl-[protein] + CoA</text>
        <dbReference type="Rhea" id="RHEA:36683"/>
        <dbReference type="Rhea" id="RHEA-COMP:10131"/>
        <dbReference type="Rhea" id="RHEA-COMP:11032"/>
        <dbReference type="ChEBI" id="CHEBI:29950"/>
        <dbReference type="ChEBI" id="CHEBI:57287"/>
        <dbReference type="ChEBI" id="CHEBI:57379"/>
        <dbReference type="ChEBI" id="CHEBI:74151"/>
        <dbReference type="EC" id="2.3.1.225"/>
    </reaction>
</comment>
<organism evidence="10 11">
    <name type="scientific">Chaetoceros tenuissimus</name>
    <dbReference type="NCBI Taxonomy" id="426638"/>
    <lineage>
        <taxon>Eukaryota</taxon>
        <taxon>Sar</taxon>
        <taxon>Stramenopiles</taxon>
        <taxon>Ochrophyta</taxon>
        <taxon>Bacillariophyta</taxon>
        <taxon>Coscinodiscophyceae</taxon>
        <taxon>Chaetocerotophycidae</taxon>
        <taxon>Chaetocerotales</taxon>
        <taxon>Chaetocerotaceae</taxon>
        <taxon>Chaetoceros</taxon>
    </lineage>
</organism>
<protein>
    <recommendedName>
        <fullName evidence="7">Palmitoyltransferase</fullName>
        <ecNumber evidence="7">2.3.1.225</ecNumber>
    </recommendedName>
</protein>
<evidence type="ECO:0000256" key="8">
    <source>
        <dbReference type="SAM" id="MobiDB-lite"/>
    </source>
</evidence>
<feature type="transmembrane region" description="Helical" evidence="7">
    <location>
        <begin position="93"/>
        <end position="112"/>
    </location>
</feature>
<keyword evidence="3 7" id="KW-0812">Transmembrane</keyword>
<evidence type="ECO:0000313" key="11">
    <source>
        <dbReference type="Proteomes" id="UP001054902"/>
    </source>
</evidence>
<dbReference type="PANTHER" id="PTHR22883:SF203">
    <property type="entry name" value="PALMITOYLTRANSFERASE"/>
    <property type="match status" value="1"/>
</dbReference>
<feature type="domain" description="Palmitoyltransferase DHHC" evidence="9">
    <location>
        <begin position="169"/>
        <end position="232"/>
    </location>
</feature>
<keyword evidence="6 7" id="KW-0012">Acyltransferase</keyword>
<evidence type="ECO:0000256" key="6">
    <source>
        <dbReference type="ARBA" id="ARBA00023315"/>
    </source>
</evidence>
<gene>
    <name evidence="10" type="ORF">CTEN210_02796</name>
</gene>
<evidence type="ECO:0000259" key="9">
    <source>
        <dbReference type="Pfam" id="PF01529"/>
    </source>
</evidence>
<evidence type="ECO:0000256" key="2">
    <source>
        <dbReference type="ARBA" id="ARBA00022679"/>
    </source>
</evidence>
<dbReference type="AlphaFoldDB" id="A0AAD3H0N7"/>
<evidence type="ECO:0000313" key="10">
    <source>
        <dbReference type="EMBL" id="GFH46322.1"/>
    </source>
</evidence>
<accession>A0AAD3H0N7</accession>
<sequence>MRGVSEEEALQRDEDERAVEMTSRSRNSNGKIQYAISKRWERAQENGEKDKFSLKACCSYFFCGCARPVGSMHFLWERSDGSPIIVAGPMWPFCMFVTVPLVAGLSALVLYFCIVQENAPLPFWVVYIYAPLMAVTLVALFMVSCRDPGLIERKLEQDPETNAFLWNEQVGSYRPPDALYCRECQVIIEDYDHLCPWTGTGIGKKNMTAFKVFVVMVNLLCYGSIAITAYVLLS</sequence>
<proteinExistence type="inferred from homology"/>
<evidence type="ECO:0000256" key="5">
    <source>
        <dbReference type="ARBA" id="ARBA00023136"/>
    </source>
</evidence>
<comment type="subcellular location">
    <subcellularLocation>
        <location evidence="1">Membrane</location>
        <topology evidence="1">Multi-pass membrane protein</topology>
    </subcellularLocation>
</comment>
<dbReference type="PROSITE" id="PS50216">
    <property type="entry name" value="DHHC"/>
    <property type="match status" value="1"/>
</dbReference>
<dbReference type="GO" id="GO:0005783">
    <property type="term" value="C:endoplasmic reticulum"/>
    <property type="evidence" value="ECO:0007669"/>
    <property type="project" value="TreeGrafter"/>
</dbReference>
<dbReference type="EMBL" id="BLLK01000022">
    <property type="protein sequence ID" value="GFH46322.1"/>
    <property type="molecule type" value="Genomic_DNA"/>
</dbReference>
<feature type="region of interest" description="Disordered" evidence="8">
    <location>
        <begin position="1"/>
        <end position="28"/>
    </location>
</feature>
<dbReference type="GO" id="GO:0016020">
    <property type="term" value="C:membrane"/>
    <property type="evidence" value="ECO:0007669"/>
    <property type="project" value="UniProtKB-SubCell"/>
</dbReference>
<dbReference type="GO" id="GO:0019706">
    <property type="term" value="F:protein-cysteine S-palmitoyltransferase activity"/>
    <property type="evidence" value="ECO:0007669"/>
    <property type="project" value="UniProtKB-EC"/>
</dbReference>
<keyword evidence="4 7" id="KW-1133">Transmembrane helix</keyword>
<name>A0AAD3H0N7_9STRA</name>
<keyword evidence="5 7" id="KW-0472">Membrane</keyword>
<comment type="domain">
    <text evidence="7">The DHHC domain is required for palmitoyltransferase activity.</text>
</comment>
<dbReference type="GO" id="GO:0005794">
    <property type="term" value="C:Golgi apparatus"/>
    <property type="evidence" value="ECO:0007669"/>
    <property type="project" value="TreeGrafter"/>
</dbReference>
<evidence type="ECO:0000256" key="1">
    <source>
        <dbReference type="ARBA" id="ARBA00004141"/>
    </source>
</evidence>
<dbReference type="InterPro" id="IPR039859">
    <property type="entry name" value="PFA4/ZDH16/20/ERF2-like"/>
</dbReference>
<feature type="transmembrane region" description="Helical" evidence="7">
    <location>
        <begin position="124"/>
        <end position="145"/>
    </location>
</feature>
<reference evidence="10 11" key="1">
    <citation type="journal article" date="2021" name="Sci. Rep.">
        <title>The genome of the diatom Chaetoceros tenuissimus carries an ancient integrated fragment of an extant virus.</title>
        <authorList>
            <person name="Hongo Y."/>
            <person name="Kimura K."/>
            <person name="Takaki Y."/>
            <person name="Yoshida Y."/>
            <person name="Baba S."/>
            <person name="Kobayashi G."/>
            <person name="Nagasaki K."/>
            <person name="Hano T."/>
            <person name="Tomaru Y."/>
        </authorList>
    </citation>
    <scope>NUCLEOTIDE SEQUENCE [LARGE SCALE GENOMIC DNA]</scope>
    <source>
        <strain evidence="10 11">NIES-3715</strain>
    </source>
</reference>
<dbReference type="Pfam" id="PF01529">
    <property type="entry name" value="DHHC"/>
    <property type="match status" value="1"/>
</dbReference>
<keyword evidence="2 7" id="KW-0808">Transferase</keyword>
<evidence type="ECO:0000256" key="7">
    <source>
        <dbReference type="RuleBase" id="RU079119"/>
    </source>
</evidence>
<keyword evidence="11" id="KW-1185">Reference proteome</keyword>
<dbReference type="Proteomes" id="UP001054902">
    <property type="component" value="Unassembled WGS sequence"/>
</dbReference>
<feature type="transmembrane region" description="Helical" evidence="7">
    <location>
        <begin position="212"/>
        <end position="233"/>
    </location>
</feature>